<organism evidence="1 2">
    <name type="scientific">Ovis ammon polii x Ovis aries</name>
    <dbReference type="NCBI Taxonomy" id="2918886"/>
    <lineage>
        <taxon>Eukaryota</taxon>
        <taxon>Metazoa</taxon>
        <taxon>Chordata</taxon>
        <taxon>Craniata</taxon>
        <taxon>Vertebrata</taxon>
        <taxon>Euteleostomi</taxon>
        <taxon>Mammalia</taxon>
        <taxon>Eutheria</taxon>
        <taxon>Laurasiatheria</taxon>
        <taxon>Artiodactyla</taxon>
        <taxon>Ruminantia</taxon>
        <taxon>Pecora</taxon>
        <taxon>Bovidae</taxon>
        <taxon>Caprinae</taxon>
        <taxon>Ovis</taxon>
    </lineage>
</organism>
<sequence>MKFWKTGAGITSPPANFIPLDPVLVDPALLLDGFLQKQLSDVPGFSALLWSALLTKDRRCGRSWALGTRVRVQLFSVLCLAVQKKSAIRSGEGAAGATSGREGGKKKPLKQPKKQAKEVDEEDKAFKQKQKEEQKKLEELKAKAAGKGPRPPVELRNLAKRIRKCDIKCVVGSPSGSPG</sequence>
<dbReference type="Proteomes" id="UP001057279">
    <property type="component" value="Linkage Group LG01"/>
</dbReference>
<accession>A0ACB9VK97</accession>
<keyword evidence="2" id="KW-1185">Reference proteome</keyword>
<proteinExistence type="predicted"/>
<evidence type="ECO:0000313" key="2">
    <source>
        <dbReference type="Proteomes" id="UP001057279"/>
    </source>
</evidence>
<gene>
    <name evidence="1" type="ORF">MJG53_001206</name>
</gene>
<name>A0ACB9VK97_9CETA</name>
<comment type="caution">
    <text evidence="1">The sequence shown here is derived from an EMBL/GenBank/DDBJ whole genome shotgun (WGS) entry which is preliminary data.</text>
</comment>
<protein>
    <submittedName>
        <fullName evidence="1">Uncharacterized protein</fullName>
    </submittedName>
</protein>
<reference evidence="1" key="1">
    <citation type="submission" date="2022-03" db="EMBL/GenBank/DDBJ databases">
        <title>Genomic analyses of argali, domestic sheep and their hybrids provide insights into chromosomal evolution, heterosis and genetic basis of agronomic traits.</title>
        <authorList>
            <person name="Li M."/>
        </authorList>
    </citation>
    <scope>NUCLEOTIDE SEQUENCE</scope>
    <source>
        <strain evidence="1">F1 hybrid</strain>
    </source>
</reference>
<dbReference type="EMBL" id="CM043026">
    <property type="protein sequence ID" value="KAI4590157.1"/>
    <property type="molecule type" value="Genomic_DNA"/>
</dbReference>
<evidence type="ECO:0000313" key="1">
    <source>
        <dbReference type="EMBL" id="KAI4590157.1"/>
    </source>
</evidence>